<comment type="subcellular location">
    <subcellularLocation>
        <location evidence="1">Cell membrane</location>
        <topology evidence="1">Peripheral membrane protein</topology>
    </subcellularLocation>
</comment>
<keyword evidence="5 8" id="KW-0067">ATP-binding</keyword>
<protein>
    <submittedName>
        <fullName evidence="8">Amino acid ABC transporter ATP-binding protein</fullName>
    </submittedName>
</protein>
<keyword evidence="4" id="KW-0547">Nucleotide-binding</keyword>
<dbReference type="Pfam" id="PF00005">
    <property type="entry name" value="ABC_tran"/>
    <property type="match status" value="1"/>
</dbReference>
<keyword evidence="6" id="KW-0472">Membrane</keyword>
<dbReference type="InterPro" id="IPR003439">
    <property type="entry name" value="ABC_transporter-like_ATP-bd"/>
</dbReference>
<reference evidence="8 9" key="1">
    <citation type="submission" date="2024-02" db="EMBL/GenBank/DDBJ databases">
        <title>Bacterial strain from lacustrine sediment.</title>
        <authorList>
            <person name="Petit C."/>
            <person name="Fadhlaoui K."/>
        </authorList>
    </citation>
    <scope>NUCLEOTIDE SEQUENCE [LARGE SCALE GENOMIC DNA]</scope>
    <source>
        <strain evidence="8 9">IPX-CK</strain>
    </source>
</reference>
<dbReference type="InterPro" id="IPR027417">
    <property type="entry name" value="P-loop_NTPase"/>
</dbReference>
<dbReference type="InterPro" id="IPR050086">
    <property type="entry name" value="MetN_ABC_transporter-like"/>
</dbReference>
<evidence type="ECO:0000259" key="7">
    <source>
        <dbReference type="PROSITE" id="PS50893"/>
    </source>
</evidence>
<name>A0ABZ3ERF0_9FIRM</name>
<dbReference type="PANTHER" id="PTHR43166">
    <property type="entry name" value="AMINO ACID IMPORT ATP-BINDING PROTEIN"/>
    <property type="match status" value="1"/>
</dbReference>
<dbReference type="InterPro" id="IPR017871">
    <property type="entry name" value="ABC_transporter-like_CS"/>
</dbReference>
<evidence type="ECO:0000313" key="9">
    <source>
        <dbReference type="Proteomes" id="UP001451571"/>
    </source>
</evidence>
<evidence type="ECO:0000256" key="4">
    <source>
        <dbReference type="ARBA" id="ARBA00022741"/>
    </source>
</evidence>
<keyword evidence="2" id="KW-0813">Transport</keyword>
<evidence type="ECO:0000256" key="6">
    <source>
        <dbReference type="ARBA" id="ARBA00023136"/>
    </source>
</evidence>
<dbReference type="Proteomes" id="UP001451571">
    <property type="component" value="Chromosome"/>
</dbReference>
<dbReference type="SMART" id="SM00382">
    <property type="entry name" value="AAA"/>
    <property type="match status" value="1"/>
</dbReference>
<keyword evidence="9" id="KW-1185">Reference proteome</keyword>
<dbReference type="InterPro" id="IPR030679">
    <property type="entry name" value="ABC_ATPase_HisP-typ"/>
</dbReference>
<dbReference type="EMBL" id="CP146256">
    <property type="protein sequence ID" value="XAH72798.1"/>
    <property type="molecule type" value="Genomic_DNA"/>
</dbReference>
<proteinExistence type="predicted"/>
<evidence type="ECO:0000256" key="1">
    <source>
        <dbReference type="ARBA" id="ARBA00004202"/>
    </source>
</evidence>
<evidence type="ECO:0000256" key="3">
    <source>
        <dbReference type="ARBA" id="ARBA00022475"/>
    </source>
</evidence>
<dbReference type="PANTHER" id="PTHR43166:SF35">
    <property type="entry name" value="L-CYSTINE IMPORT ATP-BINDING PROTEIN TCYN"/>
    <property type="match status" value="1"/>
</dbReference>
<dbReference type="Gene3D" id="3.40.50.300">
    <property type="entry name" value="P-loop containing nucleotide triphosphate hydrolases"/>
    <property type="match status" value="1"/>
</dbReference>
<evidence type="ECO:0000256" key="5">
    <source>
        <dbReference type="ARBA" id="ARBA00022840"/>
    </source>
</evidence>
<dbReference type="PROSITE" id="PS00211">
    <property type="entry name" value="ABC_TRANSPORTER_1"/>
    <property type="match status" value="1"/>
</dbReference>
<dbReference type="GO" id="GO:0005524">
    <property type="term" value="F:ATP binding"/>
    <property type="evidence" value="ECO:0007669"/>
    <property type="project" value="UniProtKB-KW"/>
</dbReference>
<dbReference type="SUPFAM" id="SSF52540">
    <property type="entry name" value="P-loop containing nucleoside triphosphate hydrolases"/>
    <property type="match status" value="1"/>
</dbReference>
<dbReference type="RefSeq" id="WP_342756412.1">
    <property type="nucleotide sequence ID" value="NZ_CP146256.1"/>
</dbReference>
<gene>
    <name evidence="8" type="ORF">V6984_14950</name>
</gene>
<accession>A0ABZ3ERF0</accession>
<organism evidence="8 9">
    <name type="scientific">Kineothrix sedimenti</name>
    <dbReference type="NCBI Taxonomy" id="3123317"/>
    <lineage>
        <taxon>Bacteria</taxon>
        <taxon>Bacillati</taxon>
        <taxon>Bacillota</taxon>
        <taxon>Clostridia</taxon>
        <taxon>Lachnospirales</taxon>
        <taxon>Lachnospiraceae</taxon>
        <taxon>Kineothrix</taxon>
    </lineage>
</organism>
<keyword evidence="3" id="KW-1003">Cell membrane</keyword>
<dbReference type="InterPro" id="IPR003593">
    <property type="entry name" value="AAA+_ATPase"/>
</dbReference>
<evidence type="ECO:0000313" key="8">
    <source>
        <dbReference type="EMBL" id="XAH72798.1"/>
    </source>
</evidence>
<dbReference type="PIRSF" id="PIRSF039085">
    <property type="entry name" value="ABC_ATPase_HisP"/>
    <property type="match status" value="1"/>
</dbReference>
<dbReference type="PROSITE" id="PS50893">
    <property type="entry name" value="ABC_TRANSPORTER_2"/>
    <property type="match status" value="1"/>
</dbReference>
<feature type="domain" description="ABC transporter" evidence="7">
    <location>
        <begin position="2"/>
        <end position="239"/>
    </location>
</feature>
<sequence length="250" mass="27843">MLEIKGIHKSFGKLEILKGVDLTLNKGDINVVLGQSGSGKTTLLRCIDFLEKPDAGEITIGDIHADYKKVSEKTIIEIRRKMSFVFQNYGLFRNKNALENVMLGLTAVRKISKNEAKDMAIEAIEKVGLADRLDHYPSQLSGGQQQRIGIARAIVTNPDVILMDEPTSSLDPGLVGEVLQTISKLAEDGATMIIVTHELEFARKVSTKATFMHQGQIIESNDTEKFFLSPKDERVLNFLRNSSMDYDFNI</sequence>
<evidence type="ECO:0000256" key="2">
    <source>
        <dbReference type="ARBA" id="ARBA00022448"/>
    </source>
</evidence>